<evidence type="ECO:0000313" key="1">
    <source>
        <dbReference type="EMBL" id="MBX64961.1"/>
    </source>
</evidence>
<dbReference type="EMBL" id="GGEC01084477">
    <property type="protein sequence ID" value="MBX64961.1"/>
    <property type="molecule type" value="Transcribed_RNA"/>
</dbReference>
<name>A0A2P2QDA9_RHIMU</name>
<sequence length="18" mass="2281">MDQWPLWTRDAKLKLCLY</sequence>
<reference evidence="1" key="1">
    <citation type="submission" date="2018-02" db="EMBL/GenBank/DDBJ databases">
        <title>Rhizophora mucronata_Transcriptome.</title>
        <authorList>
            <person name="Meera S.P."/>
            <person name="Sreeshan A."/>
            <person name="Augustine A."/>
        </authorList>
    </citation>
    <scope>NUCLEOTIDE SEQUENCE</scope>
    <source>
        <tissue evidence="1">Leaf</tissue>
    </source>
</reference>
<protein>
    <submittedName>
        <fullName evidence="1">Uncharacterized protein</fullName>
    </submittedName>
</protein>
<proteinExistence type="predicted"/>
<organism evidence="1">
    <name type="scientific">Rhizophora mucronata</name>
    <name type="common">Asiatic mangrove</name>
    <dbReference type="NCBI Taxonomy" id="61149"/>
    <lineage>
        <taxon>Eukaryota</taxon>
        <taxon>Viridiplantae</taxon>
        <taxon>Streptophyta</taxon>
        <taxon>Embryophyta</taxon>
        <taxon>Tracheophyta</taxon>
        <taxon>Spermatophyta</taxon>
        <taxon>Magnoliopsida</taxon>
        <taxon>eudicotyledons</taxon>
        <taxon>Gunneridae</taxon>
        <taxon>Pentapetalae</taxon>
        <taxon>rosids</taxon>
        <taxon>fabids</taxon>
        <taxon>Malpighiales</taxon>
        <taxon>Rhizophoraceae</taxon>
        <taxon>Rhizophora</taxon>
    </lineage>
</organism>
<dbReference type="AlphaFoldDB" id="A0A2P2QDA9"/>
<accession>A0A2P2QDA9</accession>